<dbReference type="SFLD" id="SFLDG01129">
    <property type="entry name" value="C1.5:_HAD__Beta-PGM__Phosphata"/>
    <property type="match status" value="1"/>
</dbReference>
<keyword evidence="1" id="KW-0378">Hydrolase</keyword>
<dbReference type="RefSeq" id="WP_165794102.1">
    <property type="nucleotide sequence ID" value="NZ_BFAG01000003.1"/>
</dbReference>
<reference evidence="2" key="1">
    <citation type="submission" date="2018-01" db="EMBL/GenBank/DDBJ databases">
        <title>Draft Genome Sequence of the Radioresistant Bacterium Deinococcus aerius TR0125, Isolated from the Higher Atmosphere above Japan.</title>
        <authorList>
            <person name="Satoh K."/>
            <person name="Arai H."/>
            <person name="Sanzen T."/>
            <person name="Kawaguchi Y."/>
            <person name="Hayashi H."/>
            <person name="Yokobori S."/>
            <person name="Yamagishi A."/>
            <person name="Oono Y."/>
            <person name="Narumi I."/>
        </authorList>
    </citation>
    <scope>NUCLEOTIDE SEQUENCE [LARGE SCALE GENOMIC DNA]</scope>
    <source>
        <strain evidence="2">TR0125</strain>
    </source>
</reference>
<dbReference type="EMBL" id="BFAG01000003">
    <property type="protein sequence ID" value="GBF05234.1"/>
    <property type="molecule type" value="Genomic_DNA"/>
</dbReference>
<sequence length="204" mass="22863">MDPREDILLLDVDGVLVTPPEFFGVRLLREHPEAARAFFFGPFVEASTGRSDLLTHLPAFLKELGRPQTPQAFLREWLESENHPNPGLWAAVEELRAAGWRVHLATNQEAHRTRHLLDEVGLGQLVEGHFASSAVGHRKPVPDYFAEVTRRLGVPPAHLVFWDDSHENVAAAQAAGWRAFRYEDVPTFRRVMGLPVADPALTRG</sequence>
<dbReference type="InterPro" id="IPR006439">
    <property type="entry name" value="HAD-SF_hydro_IA"/>
</dbReference>
<dbReference type="AlphaFoldDB" id="A0A2I9CTV5"/>
<dbReference type="Gene3D" id="3.40.50.1000">
    <property type="entry name" value="HAD superfamily/HAD-like"/>
    <property type="match status" value="1"/>
</dbReference>
<comment type="caution">
    <text evidence="1">The sequence shown here is derived from an EMBL/GenBank/DDBJ whole genome shotgun (WGS) entry which is preliminary data.</text>
</comment>
<dbReference type="GO" id="GO:0016787">
    <property type="term" value="F:hydrolase activity"/>
    <property type="evidence" value="ECO:0007669"/>
    <property type="project" value="UniProtKB-KW"/>
</dbReference>
<dbReference type="SUPFAM" id="SSF56784">
    <property type="entry name" value="HAD-like"/>
    <property type="match status" value="1"/>
</dbReference>
<proteinExistence type="predicted"/>
<name>A0A2I9CTV5_9DEIO</name>
<dbReference type="PANTHER" id="PTHR43611">
    <property type="entry name" value="ALPHA-D-GLUCOSE 1-PHOSPHATE PHOSPHATASE"/>
    <property type="match status" value="1"/>
</dbReference>
<organism evidence="1 2">
    <name type="scientific">Deinococcus aerius</name>
    <dbReference type="NCBI Taxonomy" id="200253"/>
    <lineage>
        <taxon>Bacteria</taxon>
        <taxon>Thermotogati</taxon>
        <taxon>Deinococcota</taxon>
        <taxon>Deinococci</taxon>
        <taxon>Deinococcales</taxon>
        <taxon>Deinococcaceae</taxon>
        <taxon>Deinococcus</taxon>
    </lineage>
</organism>
<dbReference type="PANTHER" id="PTHR43611:SF3">
    <property type="entry name" value="FLAVIN MONONUCLEOTIDE HYDROLASE 1, CHLOROPLATIC"/>
    <property type="match status" value="1"/>
</dbReference>
<dbReference type="CDD" id="cd02603">
    <property type="entry name" value="HAD_sEH-N_like"/>
    <property type="match status" value="1"/>
</dbReference>
<dbReference type="Proteomes" id="UP000236569">
    <property type="component" value="Unassembled WGS sequence"/>
</dbReference>
<dbReference type="InterPro" id="IPR023214">
    <property type="entry name" value="HAD_sf"/>
</dbReference>
<accession>A0A2I9CTV5</accession>
<evidence type="ECO:0000313" key="2">
    <source>
        <dbReference type="Proteomes" id="UP000236569"/>
    </source>
</evidence>
<dbReference type="Pfam" id="PF00702">
    <property type="entry name" value="Hydrolase"/>
    <property type="match status" value="1"/>
</dbReference>
<dbReference type="InterPro" id="IPR036412">
    <property type="entry name" value="HAD-like_sf"/>
</dbReference>
<protein>
    <submittedName>
        <fullName evidence="1">Hydrolase</fullName>
    </submittedName>
</protein>
<dbReference type="NCBIfam" id="TIGR01509">
    <property type="entry name" value="HAD-SF-IA-v3"/>
    <property type="match status" value="1"/>
</dbReference>
<evidence type="ECO:0000313" key="1">
    <source>
        <dbReference type="EMBL" id="GBF05234.1"/>
    </source>
</evidence>
<dbReference type="SFLD" id="SFLDS00003">
    <property type="entry name" value="Haloacid_Dehalogenase"/>
    <property type="match status" value="1"/>
</dbReference>
<gene>
    <name evidence="1" type="ORF">DAERI_030400</name>
</gene>
<keyword evidence="2" id="KW-1185">Reference proteome</keyword>